<dbReference type="SMART" id="SM00064">
    <property type="entry name" value="FYVE"/>
    <property type="match status" value="1"/>
</dbReference>
<protein>
    <submittedName>
        <fullName evidence="8">Uncharacterized protein</fullName>
    </submittedName>
</protein>
<evidence type="ECO:0000259" key="6">
    <source>
        <dbReference type="PROSITE" id="PS50011"/>
    </source>
</evidence>
<accession>D6PJF3</accession>
<dbReference type="InterPro" id="IPR013083">
    <property type="entry name" value="Znf_RING/FYVE/PHD"/>
</dbReference>
<dbReference type="InterPro" id="IPR036770">
    <property type="entry name" value="Ankyrin_rpt-contain_sf"/>
</dbReference>
<keyword evidence="2" id="KW-0863">Zinc-finger</keyword>
<organism evidence="8">
    <name type="scientific">uncultured organism MedDCM-OCT-S09-C9</name>
    <dbReference type="NCBI Taxonomy" id="743653"/>
    <lineage>
        <taxon>unclassified sequences</taxon>
        <taxon>environmental samples</taxon>
    </lineage>
</organism>
<dbReference type="PROSITE" id="PS50178">
    <property type="entry name" value="ZF_FYVE"/>
    <property type="match status" value="1"/>
</dbReference>
<evidence type="ECO:0000256" key="1">
    <source>
        <dbReference type="ARBA" id="ARBA00022723"/>
    </source>
</evidence>
<dbReference type="Pfam" id="PF00069">
    <property type="entry name" value="Pkinase"/>
    <property type="match status" value="1"/>
</dbReference>
<dbReference type="GO" id="GO:0005524">
    <property type="term" value="F:ATP binding"/>
    <property type="evidence" value="ECO:0007669"/>
    <property type="project" value="InterPro"/>
</dbReference>
<evidence type="ECO:0000259" key="7">
    <source>
        <dbReference type="PROSITE" id="PS50178"/>
    </source>
</evidence>
<keyword evidence="3" id="KW-0862">Zinc</keyword>
<proteinExistence type="predicted"/>
<dbReference type="PANTHER" id="PTHR39490">
    <property type="entry name" value="ARRESTIN DOMAIN-CONTAINING PROTEIN D"/>
    <property type="match status" value="1"/>
</dbReference>
<feature type="domain" description="FYVE-type" evidence="7">
    <location>
        <begin position="663"/>
        <end position="721"/>
    </location>
</feature>
<keyword evidence="1" id="KW-0479">Metal-binding</keyword>
<reference evidence="8" key="1">
    <citation type="journal article" date="2010" name="ISME J.">
        <title>Metagenome of the Mediterranean deep chlorophyll maximum studied by direct and fosmid library 454 pyrosequencing.</title>
        <authorList>
            <person name="Ghai R."/>
            <person name="Martin-Cuadrado A.B."/>
            <person name="Molto A.G."/>
            <person name="Heredia I.G."/>
            <person name="Cabrera R."/>
            <person name="Martin J."/>
            <person name="Verdu M."/>
            <person name="Deschamps P."/>
            <person name="Moreira D."/>
            <person name="Lopez-Garcia P."/>
            <person name="Mira A."/>
            <person name="Rodriguez-Valera F."/>
        </authorList>
    </citation>
    <scope>NUCLEOTIDE SEQUENCE</scope>
</reference>
<feature type="domain" description="Protein kinase" evidence="6">
    <location>
        <begin position="2808"/>
        <end position="3077"/>
    </location>
</feature>
<dbReference type="InterPro" id="IPR011009">
    <property type="entry name" value="Kinase-like_dom_sf"/>
</dbReference>
<dbReference type="InterPro" id="IPR011011">
    <property type="entry name" value="Znf_FYVE_PHD"/>
</dbReference>
<dbReference type="SMART" id="SM00220">
    <property type="entry name" value="S_TKc"/>
    <property type="match status" value="1"/>
</dbReference>
<dbReference type="InterPro" id="IPR000306">
    <property type="entry name" value="Znf_FYVE"/>
</dbReference>
<dbReference type="InterPro" id="IPR000719">
    <property type="entry name" value="Prot_kinase_dom"/>
</dbReference>
<dbReference type="SUPFAM" id="SSF57903">
    <property type="entry name" value="FYVE/PHD zinc finger"/>
    <property type="match status" value="1"/>
</dbReference>
<dbReference type="SUPFAM" id="SSF48403">
    <property type="entry name" value="Ankyrin repeat"/>
    <property type="match status" value="1"/>
</dbReference>
<dbReference type="PANTHER" id="PTHR39490:SF8">
    <property type="entry name" value="ZINC FINGER FYVE DOMAIN-CONTAINING PROTEIN 21"/>
    <property type="match status" value="1"/>
</dbReference>
<feature type="domain" description="PH" evidence="5">
    <location>
        <begin position="279"/>
        <end position="390"/>
    </location>
</feature>
<evidence type="ECO:0000256" key="3">
    <source>
        <dbReference type="ARBA" id="ARBA00022833"/>
    </source>
</evidence>
<dbReference type="PROSITE" id="PS50011">
    <property type="entry name" value="PROTEIN_KINASE_DOM"/>
    <property type="match status" value="1"/>
</dbReference>
<dbReference type="CDD" id="cd00180">
    <property type="entry name" value="PKc"/>
    <property type="match status" value="1"/>
</dbReference>
<feature type="compositionally biased region" description="Basic and acidic residues" evidence="4">
    <location>
        <begin position="1864"/>
        <end position="1879"/>
    </location>
</feature>
<dbReference type="GO" id="GO:0004672">
    <property type="term" value="F:protein kinase activity"/>
    <property type="evidence" value="ECO:0007669"/>
    <property type="project" value="InterPro"/>
</dbReference>
<evidence type="ECO:0000259" key="5">
    <source>
        <dbReference type="PROSITE" id="PS50003"/>
    </source>
</evidence>
<dbReference type="InterPro" id="IPR052113">
    <property type="entry name" value="FYVE-type_Zinc_Finger"/>
</dbReference>
<name>D6PJF3_9ZZZZ</name>
<evidence type="ECO:0000256" key="2">
    <source>
        <dbReference type="ARBA" id="ARBA00022771"/>
    </source>
</evidence>
<dbReference type="SUPFAM" id="SSF56112">
    <property type="entry name" value="Protein kinase-like (PK-like)"/>
    <property type="match status" value="1"/>
</dbReference>
<dbReference type="EMBL" id="GU943105">
    <property type="protein sequence ID" value="ADD95854.1"/>
    <property type="molecule type" value="Genomic_DNA"/>
</dbReference>
<feature type="region of interest" description="Disordered" evidence="4">
    <location>
        <begin position="1854"/>
        <end position="1879"/>
    </location>
</feature>
<dbReference type="Gene3D" id="1.25.40.20">
    <property type="entry name" value="Ankyrin repeat-containing domain"/>
    <property type="match status" value="1"/>
</dbReference>
<evidence type="ECO:0000313" key="8">
    <source>
        <dbReference type="EMBL" id="ADD95854.1"/>
    </source>
</evidence>
<dbReference type="InterPro" id="IPR017455">
    <property type="entry name" value="Znf_FYVE-rel"/>
</dbReference>
<dbReference type="InterPro" id="IPR001849">
    <property type="entry name" value="PH_domain"/>
</dbReference>
<evidence type="ECO:0000256" key="4">
    <source>
        <dbReference type="SAM" id="MobiDB-lite"/>
    </source>
</evidence>
<dbReference type="PROSITE" id="PS50003">
    <property type="entry name" value="PH_DOMAIN"/>
    <property type="match status" value="1"/>
</dbReference>
<dbReference type="Pfam" id="PF01363">
    <property type="entry name" value="FYVE"/>
    <property type="match status" value="1"/>
</dbReference>
<sequence length="3107" mass="348354">MSKPVRKGPGSEAQHSTPEPEGALALDRTLCAAELADQLLSGNDTVSHQFEMTAQQLLATPGGTEQHYSTLAAYGFNRSSGKFEPPLIAHERKSLAEAIQPQLLPLPTRNFRAGDRVKIYSNSAQAWMFGDVHEVEGAWMEVSYGGVDQDGYQLGKRVPMHDRSVVRALDDGASTPTPRNGAMHGFVDSSAVGLEATWFWADDGHPELEQQKVLQPYPAEVCARLETALHGEDLEVDIGHGRYVDLRRYPQIFQRLRCNQNRKRQVVRTEHSANDIQDHGQLSGRLYVQFRGKGAWIEALVDLSQDGLTVRRLQDESAVALRASTFAAPDADMSTAITVSTPKSARKNRPHCFRVDLSQPDTNGVSKYIFDPGSQRNRDRWLKALNLVNAGKSDQLMLEEGIPPFTAQPVESELEMATHRKFARAGQQVRALEPEPEVLSDIDTQALSTSSKSAELSSKNNRDTIGHIEMDSLEHLSVALECVEDPSLDDETQFVLDPIEARSNKLRDYLNGNVRKMTDDQWCDLLREEVTDLLAAFPDEILSSSEELDVDVVVDAVAQIIFSARREWPNELRAWEWKCDEWTFDKSDKESRSVAVPFSSSDCLKLERARMNDKVQIDEHHYVVRGGNNTGDFSWKFLDQDESTGTMSTASALTKDSPQWVKDDDKTACYKCQKMFSLIVRKHHCRGCGQIFCEHCSSASYKFNDSLEFQRVCANCLSRLVVTHGTESREGSKVRFTKHPRMTAMDATAWYAVQTGNDRLLAMVLANGGRANFRGFDQRRSTLLHVAARTGHVGCLRVLVIGHQQADPFVADVNELSPLHILQQGHSKLHYKLMRELVDTLYFPEQHKYSRDLIRAVRQIEREGDADKKAESMLHEIRRTEILMRNQFNDRARYNVNLTESIRVRLQGGEVELFESSNGVQFVPVVGVCKSSTLQLQPGMVLVAIAEASVVDMNYEQVMDALDKAPKPVLTEWTRCFHRHDAEVLYSIQLATVRERRRQMYSSIGDQHTRNEMSQLDVNTLITEGIEAMSESDFVVAAKKFSTATELGKSSLKAGYRWDAESWLLCAELHNHIDNEQLAKAATIYQRALSDSDLASPLHRVDSGLAECLKGATEKLTTALQKKCQERIEFFDAQSDKRDQYKSDVDKVVTRIVESCSAITSRNSCVAYDQLQESRELSSTFTNDLTWHPTLDTTVSILATVAKFCRTAEYASKSLYEATFDFTSTMSGSSKNEHHPIFRGFRTGSAVLAYVYAYSLTKTIPQEEYGEDKSILSALQTLQECLRDWITDLRAELVRRNSIRISFSRGLTALSLRSPEESLRSFDKCFKIAQMDEKKYLCLDTNIQSAQLELGRQQRCKAEFMSAMKCLEGSCPEPCIAKQKFQAATEIEAESNQIQSPESKSLSKIVAACTAWAQGDEALKNWQGAIALQYYSDARAAAEEAKSIRSTDGYVGPKLEFSTSATMAIDTCIQNAKEERERKTRFDSLMEDGQKALSERRAEDALSLFQSASELAKSSQEQNSTGDTTHASRLALEKQKNFKNSLSQGLNELVGTVDVNKATHHFDAAQTFETEDTPEYLSLKHLQDVCSNWIAGDVALQEWRGHDAQQLYHAAKTAAENARKITCTPGYFGAETQKVELGAGAVASLQARVEAANDEIARKSNLTTLLDDARHQLAKRNVELAFQKLKEAKGLEKNEQELSEWTEIDLRTNKELERQDNVQKNFKDGLQCLLAEPPVMNSAIGHLSHALTYETDETGEHKALTTLREACKHWADGLKAVECFRSNEAKNMYQSAQRHISIISKINFTAGYYGGKIEFTRQVLSKLNQDAAYADDEIARQNKLNELMRNGEQYLSERQAQRSLSTFEEAKKSAKSPGETEHTCDACTRASAELCRQQQVKHHASLANELLSGANPDPSAAAMEYNKALDLEKSTETPEQVVLTLMLNACEEWVQGDDALANWCGTEGLSKYQKAQRLAVDAASTSLTVGYSEGNIKFCDEASAALDRAVLRAQEAIRKQEGFDQRMQQGHRLNECTDLEPSAIPQKEAIVKFLSAFEFAVGANPACRAKAVEHALLCYKLLSEDLQNQRKSFERQAQIAQSFAEQAGVTDLVASLRNIVDTAQPSTVTAFDMEDQLQSFVSALGIYQKNNDAIREHSLSSLDSLVHERNKSREQLLKVGRAFVSDEKMYLDQQQEQEQQLRMLRNSCLGLCQTGTRLARGLSHLQQQSVKHKVFDTEMTLLEKSKSWYGSSNKASPVSLRLGCASLDWTFKDSSKTSQHSISFAPWCEFENNGSWTECKIMGYDCQSKRYRVTIVSQSVEAERLASSRTSAMDVTGCTSHLVSVDKVHFGQVHIDDGTEDLGNGNADRGFVLRQSWKSAGSTTVNFLATSAAERNSWVSHIKQRLKYCFELHESKMSRITKYQNNRNATSTDIAGLIPHGHRFQATFQLKQPELDSEKLGFLEPQPECRPVQGEQRLVTQQQNWHGEAVHEANSVLRQIESWQASLIQNDCIDMTDKALAKLVDAIQELQVEQNCSNLESVQAFIDHINSEFVEVAACVRAERAQRSTMPLATLRATLFGVGSQFPQLSLPDVIQIAHSYIQHQSIKTNDAINWADLSGVADCTEIASLLKPYCTVPAEKNLASFLQQLGTGVLARVLDIRYLYLKEIEAINNVLDEAQTIAVDDIVQREGQLNSGTQTLESIQQSVKFQLQKLKDLICAGKQARAAGQESSTDLIGDFESSAKHTRSELRRLIKTAETEISRLNNLAQTSCPELLKIFNPEFQRDYDEFFDLNFISPRRAEMLGLTIESFETDEPLHASDMSSAGPRRETHTKILDGEKCVVKIYPLDDLEFVTFQVHIMCKLAHPNVMNIAAFFADKDTAHVYVQQPYLSKGNLRDWLLQHAEDLQNSAASQRQRLLTDMLLAVNRVHIFGCHHNNVKLSNFLLSHDANHVILTDFQSCRDESDLLRCSTDGAAVYKSPELASNILPSATTDMYSIGVCLLLSFVPQDIKNVEAGRKVQDRHYKSYTVEDCLAELKAAGTDPWLTDLLVGPRGLLVMPANRHDSGHTCNARISASEFFQRMSSFPDPLHINLITGPQWMHHKHQHWFR</sequence>
<feature type="region of interest" description="Disordered" evidence="4">
    <location>
        <begin position="1"/>
        <end position="22"/>
    </location>
</feature>
<dbReference type="Gene3D" id="1.10.510.10">
    <property type="entry name" value="Transferase(Phosphotransferase) domain 1"/>
    <property type="match status" value="1"/>
</dbReference>
<dbReference type="Gene3D" id="3.30.40.10">
    <property type="entry name" value="Zinc/RING finger domain, C3HC4 (zinc finger)"/>
    <property type="match status" value="1"/>
</dbReference>
<dbReference type="GO" id="GO:0008270">
    <property type="term" value="F:zinc ion binding"/>
    <property type="evidence" value="ECO:0007669"/>
    <property type="project" value="UniProtKB-KW"/>
</dbReference>